<dbReference type="EMBL" id="CP016359">
    <property type="protein sequence ID" value="APU70328.1"/>
    <property type="molecule type" value="Genomic_DNA"/>
</dbReference>
<dbReference type="AlphaFoldDB" id="A0A1L7I9P2"/>
<dbReference type="InterPro" id="IPR011250">
    <property type="entry name" value="OMP/PagP_B-barrel"/>
</dbReference>
<name>A0A1L7I9P2_9FLAO</name>
<protein>
    <recommendedName>
        <fullName evidence="1">Outer membrane protein beta-barrel domain-containing protein</fullName>
    </recommendedName>
</protein>
<reference evidence="2 3" key="1">
    <citation type="submission" date="2016-07" db="EMBL/GenBank/DDBJ databases">
        <title>Multi-omics approach to identify versatile polysaccharide utilization systems of a marine flavobacterium Gramella flava.</title>
        <authorList>
            <person name="Tang K."/>
        </authorList>
    </citation>
    <scope>NUCLEOTIDE SEQUENCE [LARGE SCALE GENOMIC DNA]</scope>
    <source>
        <strain evidence="2 3">JLT2011</strain>
    </source>
</reference>
<dbReference type="Pfam" id="PF13568">
    <property type="entry name" value="OMP_b-brl_2"/>
    <property type="match status" value="1"/>
</dbReference>
<keyword evidence="3" id="KW-1185">Reference proteome</keyword>
<accession>A0A1L7I9P2</accession>
<evidence type="ECO:0000259" key="1">
    <source>
        <dbReference type="Pfam" id="PF13568"/>
    </source>
</evidence>
<dbReference type="SUPFAM" id="SSF56925">
    <property type="entry name" value="OMPA-like"/>
    <property type="match status" value="1"/>
</dbReference>
<dbReference type="InterPro" id="IPR025665">
    <property type="entry name" value="Beta-barrel_OMP_2"/>
</dbReference>
<dbReference type="STRING" id="1229726.GRFL_3604"/>
<dbReference type="Proteomes" id="UP000186230">
    <property type="component" value="Chromosome"/>
</dbReference>
<evidence type="ECO:0000313" key="2">
    <source>
        <dbReference type="EMBL" id="APU70328.1"/>
    </source>
</evidence>
<feature type="domain" description="Outer membrane protein beta-barrel" evidence="1">
    <location>
        <begin position="34"/>
        <end position="191"/>
    </location>
</feature>
<sequence>MKPTFDPIQKRKMMKKTILLFAVLLVGFGAKMSAQEYWNFGVKGGVNFTNMTSDGFEENNSRTGFHLGVLAEIPVSDRFSVQPEVLYSTQGTEATRVVAGDRYTGEYQLDYVQVPVLAKIYLIDGLALEVGPSFNFLANEKYDFDSSALDAEFDSDMASSFEFGGAAGVSYKFNNGFFLDGRYTQGFSNVYDSNDFDGDAIKNNGFQLGVGFMF</sequence>
<evidence type="ECO:0000313" key="3">
    <source>
        <dbReference type="Proteomes" id="UP000186230"/>
    </source>
</evidence>
<organism evidence="2 3">
    <name type="scientific">Christiangramia flava JLT2011</name>
    <dbReference type="NCBI Taxonomy" id="1229726"/>
    <lineage>
        <taxon>Bacteria</taxon>
        <taxon>Pseudomonadati</taxon>
        <taxon>Bacteroidota</taxon>
        <taxon>Flavobacteriia</taxon>
        <taxon>Flavobacteriales</taxon>
        <taxon>Flavobacteriaceae</taxon>
        <taxon>Christiangramia</taxon>
    </lineage>
</organism>
<proteinExistence type="predicted"/>
<gene>
    <name evidence="2" type="ORF">GRFL_3604</name>
</gene>
<dbReference type="KEGG" id="gfl:GRFL_3604"/>